<name>A0A371QYW7_9CREN</name>
<evidence type="ECO:0000313" key="2">
    <source>
        <dbReference type="Proteomes" id="UP000257123"/>
    </source>
</evidence>
<comment type="caution">
    <text evidence="1">The sequence shown here is derived from an EMBL/GenBank/DDBJ whole genome shotgun (WGS) entry which is preliminary data.</text>
</comment>
<evidence type="ECO:0000313" key="1">
    <source>
        <dbReference type="EMBL" id="RFA95843.1"/>
    </source>
</evidence>
<protein>
    <submittedName>
        <fullName evidence="1">Uncharacterized protein</fullName>
    </submittedName>
</protein>
<gene>
    <name evidence="1" type="ORF">CGL51_06770</name>
</gene>
<reference evidence="1 2" key="1">
    <citation type="submission" date="2017-07" db="EMBL/GenBank/DDBJ databases">
        <title>Draft genome sequence of aerobic hyperthermophilic archaea, Pyrobaculum aerophilum YKB31 and YKB32.</title>
        <authorList>
            <person name="Mochizuki T."/>
            <person name="Berliner A.J."/>
            <person name="Yoshida-Takashima Y."/>
            <person name="Takaki Y."/>
            <person name="Nunoura T."/>
            <person name="Takai K."/>
        </authorList>
    </citation>
    <scope>NUCLEOTIDE SEQUENCE [LARGE SCALE GENOMIC DNA]</scope>
    <source>
        <strain evidence="1 2">YKB31</strain>
    </source>
</reference>
<organism evidence="1 2">
    <name type="scientific">Pyrobaculum aerophilum</name>
    <dbReference type="NCBI Taxonomy" id="13773"/>
    <lineage>
        <taxon>Archaea</taxon>
        <taxon>Thermoproteota</taxon>
        <taxon>Thermoprotei</taxon>
        <taxon>Thermoproteales</taxon>
        <taxon>Thermoproteaceae</taxon>
        <taxon>Pyrobaculum</taxon>
    </lineage>
</organism>
<dbReference type="Proteomes" id="UP000257123">
    <property type="component" value="Unassembled WGS sequence"/>
</dbReference>
<sequence>MNQRSPRREKGELRLALKKPAEPMAMDIIAVMRGPGPGLYYVATSPPHCGVLKLRLAELPTNLEPPFRATYLKTRHGTALINITRIDLDQFLLDHYEHLIEGEVEAGVLRGVVCNKEITAKVLDKSITGPVLAAVPVTKGRKIPHIIPTLLAYKLQIT</sequence>
<accession>A0A371QYW7</accession>
<dbReference type="EMBL" id="NMUE01000018">
    <property type="protein sequence ID" value="RFA95843.1"/>
    <property type="molecule type" value="Genomic_DNA"/>
</dbReference>
<proteinExistence type="predicted"/>
<dbReference type="AlphaFoldDB" id="A0A371QYW7"/>